<dbReference type="AlphaFoldDB" id="A0A834XLB3"/>
<proteinExistence type="predicted"/>
<organism evidence="1 2">
    <name type="scientific">Aphidius gifuensis</name>
    <name type="common">Parasitoid wasp</name>
    <dbReference type="NCBI Taxonomy" id="684658"/>
    <lineage>
        <taxon>Eukaryota</taxon>
        <taxon>Metazoa</taxon>
        <taxon>Ecdysozoa</taxon>
        <taxon>Arthropoda</taxon>
        <taxon>Hexapoda</taxon>
        <taxon>Insecta</taxon>
        <taxon>Pterygota</taxon>
        <taxon>Neoptera</taxon>
        <taxon>Endopterygota</taxon>
        <taxon>Hymenoptera</taxon>
        <taxon>Apocrita</taxon>
        <taxon>Ichneumonoidea</taxon>
        <taxon>Braconidae</taxon>
        <taxon>Aphidiinae</taxon>
        <taxon>Aphidius</taxon>
    </lineage>
</organism>
<comment type="caution">
    <text evidence="1">The sequence shown here is derived from an EMBL/GenBank/DDBJ whole genome shotgun (WGS) entry which is preliminary data.</text>
</comment>
<evidence type="ECO:0000313" key="1">
    <source>
        <dbReference type="EMBL" id="KAF7987460.1"/>
    </source>
</evidence>
<keyword evidence="2" id="KW-1185">Reference proteome</keyword>
<sequence>MSPRYFYVLNSCDDSTSNCKKIIRKSVNKNNEIVQRGYWKLIDLSILQPKLRISITDRKLLGEAYDCWIRTVRRNRKSMNFKYDSGPISDYFYRLFRSRRAIEGLFTQSGAFLTFFNYKKYINTIMMTKIVYNFYFNITSIIIYLREHNECDFEYAFDNLMNLKNINIHLDNCKVNDSLIFKSCEKNVECIKFTTSSKDVCLSRKFAKSLEKFDNLQVVELSGWKLDDCVLEMIKNYLI</sequence>
<protein>
    <submittedName>
        <fullName evidence="1">Uncharacterized protein</fullName>
    </submittedName>
</protein>
<accession>A0A834XLB3</accession>
<evidence type="ECO:0000313" key="2">
    <source>
        <dbReference type="Proteomes" id="UP000639338"/>
    </source>
</evidence>
<dbReference type="Proteomes" id="UP000639338">
    <property type="component" value="Unassembled WGS sequence"/>
</dbReference>
<dbReference type="EMBL" id="JACMRX010000006">
    <property type="protein sequence ID" value="KAF7987460.1"/>
    <property type="molecule type" value="Genomic_DNA"/>
</dbReference>
<name>A0A834XLB3_APHGI</name>
<reference evidence="1 2" key="1">
    <citation type="submission" date="2020-08" db="EMBL/GenBank/DDBJ databases">
        <title>Aphidius gifuensis genome sequencing and assembly.</title>
        <authorList>
            <person name="Du Z."/>
        </authorList>
    </citation>
    <scope>NUCLEOTIDE SEQUENCE [LARGE SCALE GENOMIC DNA]</scope>
    <source>
        <strain evidence="1">YNYX2018</strain>
        <tissue evidence="1">Adults</tissue>
    </source>
</reference>
<gene>
    <name evidence="1" type="ORF">HCN44_003222</name>
</gene>